<reference evidence="4" key="3">
    <citation type="submission" date="2025-04" db="UniProtKB">
        <authorList>
            <consortium name="RefSeq"/>
        </authorList>
    </citation>
    <scope>IDENTIFICATION</scope>
    <source>
        <strain evidence="4">CBS 304.34</strain>
    </source>
</reference>
<evidence type="ECO:0000313" key="3">
    <source>
        <dbReference type="Proteomes" id="UP000504636"/>
    </source>
</evidence>
<dbReference type="RefSeq" id="XP_033575668.1">
    <property type="nucleotide sequence ID" value="XM_033728107.1"/>
</dbReference>
<accession>A0A6A6YL54</accession>
<proteinExistence type="predicted"/>
<dbReference type="EMBL" id="MU003702">
    <property type="protein sequence ID" value="KAF2808704.1"/>
    <property type="molecule type" value="Genomic_DNA"/>
</dbReference>
<feature type="compositionally biased region" description="Basic and acidic residues" evidence="1">
    <location>
        <begin position="88"/>
        <end position="98"/>
    </location>
</feature>
<dbReference type="Proteomes" id="UP000504636">
    <property type="component" value="Unplaced"/>
</dbReference>
<feature type="compositionally biased region" description="Polar residues" evidence="1">
    <location>
        <begin position="51"/>
        <end position="75"/>
    </location>
</feature>
<sequence>MSTIANLFKCWVNAFFCDHSSKPPNALGPTESSPTHAESVADSDHERASAVDTSRQPSRPNGSIGTITPSSSQCSRLALSTAPPPLKATKDAPREPGLLRRSRRLQNMRSSTGYSSDTSDETPILSKPSFHRRPAHSHQRACVDPVPAKRKPAAPISEDTSETSEPGQPGETCSRRSDRPSTVLEKSTQCAAPVPKDISASKASEKKGTRSHWHTRSASMSVKAKQRPTRVSEDSTNVSEPEGTLSCQHTRPTPASPKSIKRPAPSTSTSETSGLTTINSAQEPPAPTPEPRRSPRKRTKHNNPSKPRSRTPLNIYRGDPSTLNPAQITFPIHLPCPGEPGSYRRINSAASLADYLPEPQPKPPTPADSPAPVRIPPLPARPVPTSPTLPHLRHEIAALDLRFTQQIFLVENVAAVLVRRRVQYTGEAGTEWAVGEVEKLAAEWEASYQEGRKRFLGGLAELGLVPGEVREDEVAGVVRRAGM</sequence>
<feature type="compositionally biased region" description="Polar residues" evidence="1">
    <location>
        <begin position="234"/>
        <end position="253"/>
    </location>
</feature>
<protein>
    <submittedName>
        <fullName evidence="2 4">Uncharacterized protein</fullName>
    </submittedName>
</protein>
<feature type="compositionally biased region" description="Low complexity" evidence="1">
    <location>
        <begin position="266"/>
        <end position="277"/>
    </location>
</feature>
<evidence type="ECO:0000313" key="2">
    <source>
        <dbReference type="EMBL" id="KAF2808704.1"/>
    </source>
</evidence>
<evidence type="ECO:0000256" key="1">
    <source>
        <dbReference type="SAM" id="MobiDB-lite"/>
    </source>
</evidence>
<evidence type="ECO:0000313" key="4">
    <source>
        <dbReference type="RefSeq" id="XP_033575668.1"/>
    </source>
</evidence>
<feature type="region of interest" description="Disordered" evidence="1">
    <location>
        <begin position="25"/>
        <end position="317"/>
    </location>
</feature>
<gene>
    <name evidence="2 4" type="ORF">BDZ99DRAFT_571601</name>
</gene>
<dbReference type="AlphaFoldDB" id="A0A6A6YL54"/>
<name>A0A6A6YL54_9PEZI</name>
<feature type="compositionally biased region" description="Basic residues" evidence="1">
    <location>
        <begin position="129"/>
        <end position="139"/>
    </location>
</feature>
<reference evidence="4" key="2">
    <citation type="submission" date="2020-04" db="EMBL/GenBank/DDBJ databases">
        <authorList>
            <consortium name="NCBI Genome Project"/>
        </authorList>
    </citation>
    <scope>NUCLEOTIDE SEQUENCE</scope>
    <source>
        <strain evidence="4">CBS 304.34</strain>
    </source>
</reference>
<organism evidence="2">
    <name type="scientific">Mytilinidion resinicola</name>
    <dbReference type="NCBI Taxonomy" id="574789"/>
    <lineage>
        <taxon>Eukaryota</taxon>
        <taxon>Fungi</taxon>
        <taxon>Dikarya</taxon>
        <taxon>Ascomycota</taxon>
        <taxon>Pezizomycotina</taxon>
        <taxon>Dothideomycetes</taxon>
        <taxon>Pleosporomycetidae</taxon>
        <taxon>Mytilinidiales</taxon>
        <taxon>Mytilinidiaceae</taxon>
        <taxon>Mytilinidion</taxon>
    </lineage>
</organism>
<reference evidence="2 4" key="1">
    <citation type="journal article" date="2020" name="Stud. Mycol.">
        <title>101 Dothideomycetes genomes: a test case for predicting lifestyles and emergence of pathogens.</title>
        <authorList>
            <person name="Haridas S."/>
            <person name="Albert R."/>
            <person name="Binder M."/>
            <person name="Bloem J."/>
            <person name="Labutti K."/>
            <person name="Salamov A."/>
            <person name="Andreopoulos B."/>
            <person name="Baker S."/>
            <person name="Barry K."/>
            <person name="Bills G."/>
            <person name="Bluhm B."/>
            <person name="Cannon C."/>
            <person name="Castanera R."/>
            <person name="Culley D."/>
            <person name="Daum C."/>
            <person name="Ezra D."/>
            <person name="Gonzalez J."/>
            <person name="Henrissat B."/>
            <person name="Kuo A."/>
            <person name="Liang C."/>
            <person name="Lipzen A."/>
            <person name="Lutzoni F."/>
            <person name="Magnuson J."/>
            <person name="Mondo S."/>
            <person name="Nolan M."/>
            <person name="Ohm R."/>
            <person name="Pangilinan J."/>
            <person name="Park H.-J."/>
            <person name="Ramirez L."/>
            <person name="Alfaro M."/>
            <person name="Sun H."/>
            <person name="Tritt A."/>
            <person name="Yoshinaga Y."/>
            <person name="Zwiers L.-H."/>
            <person name="Turgeon B."/>
            <person name="Goodwin S."/>
            <person name="Spatafora J."/>
            <person name="Crous P."/>
            <person name="Grigoriev I."/>
        </authorList>
    </citation>
    <scope>NUCLEOTIDE SEQUENCE</scope>
    <source>
        <strain evidence="2 4">CBS 304.34</strain>
    </source>
</reference>
<feature type="compositionally biased region" description="Polar residues" evidence="1">
    <location>
        <begin position="107"/>
        <end position="117"/>
    </location>
</feature>
<dbReference type="GeneID" id="54469000"/>
<keyword evidence="3" id="KW-1185">Reference proteome</keyword>
<feature type="compositionally biased region" description="Basic residues" evidence="1">
    <location>
        <begin position="294"/>
        <end position="309"/>
    </location>
</feature>
<dbReference type="OrthoDB" id="10564145at2759"/>